<evidence type="ECO:0000256" key="1">
    <source>
        <dbReference type="SAM" id="SignalP"/>
    </source>
</evidence>
<dbReference type="InterPro" id="IPR011033">
    <property type="entry name" value="PRC_barrel-like_sf"/>
</dbReference>
<gene>
    <name evidence="3" type="ORF">RM543_12670</name>
</gene>
<feature type="signal peptide" evidence="1">
    <location>
        <begin position="1"/>
        <end position="20"/>
    </location>
</feature>
<proteinExistence type="predicted"/>
<sequence length="160" mass="17295">MKLMIASALALTVAAPAAFAQDAAEPMADDTMAAETTAVTAGDMDYANLIRTRDITGGDIYSLNDGMGDNEWTSDTMYDGVGDNWNDIGEIEDVVLDTSGQMVGIVAEIGGFLDIGDKHVFIPVDNVRLVPVDDAEYAYVTQYSEEQLEELEGVDEGWWN</sequence>
<feature type="domain" description="PRC-barrel" evidence="2">
    <location>
        <begin position="86"/>
        <end position="129"/>
    </location>
</feature>
<dbReference type="EMBL" id="JAVRHL010000003">
    <property type="protein sequence ID" value="MDT0683543.1"/>
    <property type="molecule type" value="Genomic_DNA"/>
</dbReference>
<dbReference type="Gene3D" id="2.30.30.240">
    <property type="entry name" value="PRC-barrel domain"/>
    <property type="match status" value="1"/>
</dbReference>
<feature type="chain" id="PRO_5047533676" evidence="1">
    <location>
        <begin position="21"/>
        <end position="160"/>
    </location>
</feature>
<dbReference type="Pfam" id="PF05239">
    <property type="entry name" value="PRC"/>
    <property type="match status" value="1"/>
</dbReference>
<evidence type="ECO:0000313" key="3">
    <source>
        <dbReference type="EMBL" id="MDT0683543.1"/>
    </source>
</evidence>
<reference evidence="3 4" key="1">
    <citation type="submission" date="2023-09" db="EMBL/GenBank/DDBJ databases">
        <authorList>
            <person name="Rey-Velasco X."/>
        </authorList>
    </citation>
    <scope>NUCLEOTIDE SEQUENCE [LARGE SCALE GENOMIC DNA]</scope>
    <source>
        <strain evidence="3 4">F158</strain>
    </source>
</reference>
<accession>A0ABU3DIJ8</accession>
<comment type="caution">
    <text evidence="3">The sequence shown here is derived from an EMBL/GenBank/DDBJ whole genome shotgun (WGS) entry which is preliminary data.</text>
</comment>
<evidence type="ECO:0000313" key="4">
    <source>
        <dbReference type="Proteomes" id="UP001265259"/>
    </source>
</evidence>
<dbReference type="Proteomes" id="UP001265259">
    <property type="component" value="Unassembled WGS sequence"/>
</dbReference>
<keyword evidence="1" id="KW-0732">Signal</keyword>
<organism evidence="3 4">
    <name type="scientific">Tropicimonas omnivorans</name>
    <dbReference type="NCBI Taxonomy" id="3075590"/>
    <lineage>
        <taxon>Bacteria</taxon>
        <taxon>Pseudomonadati</taxon>
        <taxon>Pseudomonadota</taxon>
        <taxon>Alphaproteobacteria</taxon>
        <taxon>Rhodobacterales</taxon>
        <taxon>Roseobacteraceae</taxon>
        <taxon>Tropicimonas</taxon>
    </lineage>
</organism>
<dbReference type="InterPro" id="IPR027275">
    <property type="entry name" value="PRC-brl_dom"/>
</dbReference>
<name>A0ABU3DIJ8_9RHOB</name>
<dbReference type="PANTHER" id="PTHR36505:SF1">
    <property type="entry name" value="BLR1072 PROTEIN"/>
    <property type="match status" value="1"/>
</dbReference>
<dbReference type="SUPFAM" id="SSF50346">
    <property type="entry name" value="PRC-barrel domain"/>
    <property type="match status" value="1"/>
</dbReference>
<protein>
    <submittedName>
        <fullName evidence="3">PRC-barrel domain-containing protein</fullName>
    </submittedName>
</protein>
<dbReference type="RefSeq" id="WP_311692195.1">
    <property type="nucleotide sequence ID" value="NZ_JAVRHL010000003.1"/>
</dbReference>
<dbReference type="PANTHER" id="PTHR36505">
    <property type="entry name" value="BLR1072 PROTEIN"/>
    <property type="match status" value="1"/>
</dbReference>
<keyword evidence="4" id="KW-1185">Reference proteome</keyword>
<evidence type="ECO:0000259" key="2">
    <source>
        <dbReference type="Pfam" id="PF05239"/>
    </source>
</evidence>